<evidence type="ECO:0000313" key="1">
    <source>
        <dbReference type="EMBL" id="GAA0143484.1"/>
    </source>
</evidence>
<evidence type="ECO:0000313" key="2">
    <source>
        <dbReference type="Proteomes" id="UP001454036"/>
    </source>
</evidence>
<organism evidence="1 2">
    <name type="scientific">Lithospermum erythrorhizon</name>
    <name type="common">Purple gromwell</name>
    <name type="synonym">Lithospermum officinale var. erythrorhizon</name>
    <dbReference type="NCBI Taxonomy" id="34254"/>
    <lineage>
        <taxon>Eukaryota</taxon>
        <taxon>Viridiplantae</taxon>
        <taxon>Streptophyta</taxon>
        <taxon>Embryophyta</taxon>
        <taxon>Tracheophyta</taxon>
        <taxon>Spermatophyta</taxon>
        <taxon>Magnoliopsida</taxon>
        <taxon>eudicotyledons</taxon>
        <taxon>Gunneridae</taxon>
        <taxon>Pentapetalae</taxon>
        <taxon>asterids</taxon>
        <taxon>lamiids</taxon>
        <taxon>Boraginales</taxon>
        <taxon>Boraginaceae</taxon>
        <taxon>Boraginoideae</taxon>
        <taxon>Lithospermeae</taxon>
        <taxon>Lithospermum</taxon>
    </lineage>
</organism>
<accession>A0AAV3NVX7</accession>
<comment type="caution">
    <text evidence="1">The sequence shown here is derived from an EMBL/GenBank/DDBJ whole genome shotgun (WGS) entry which is preliminary data.</text>
</comment>
<name>A0AAV3NVX7_LITER</name>
<dbReference type="EMBL" id="BAABME010015888">
    <property type="protein sequence ID" value="GAA0143484.1"/>
    <property type="molecule type" value="Genomic_DNA"/>
</dbReference>
<keyword evidence="2" id="KW-1185">Reference proteome</keyword>
<protein>
    <submittedName>
        <fullName evidence="1">Uncharacterized protein</fullName>
    </submittedName>
</protein>
<proteinExistence type="predicted"/>
<dbReference type="Proteomes" id="UP001454036">
    <property type="component" value="Unassembled WGS sequence"/>
</dbReference>
<reference evidence="1 2" key="1">
    <citation type="submission" date="2024-01" db="EMBL/GenBank/DDBJ databases">
        <title>The complete chloroplast genome sequence of Lithospermum erythrorhizon: insights into the phylogenetic relationship among Boraginaceae species and the maternal lineages of purple gromwells.</title>
        <authorList>
            <person name="Okada T."/>
            <person name="Watanabe K."/>
        </authorList>
    </citation>
    <scope>NUCLEOTIDE SEQUENCE [LARGE SCALE GENOMIC DNA]</scope>
</reference>
<sequence>MIFTNWRKVWSSRVLSESIKCIRREPGPLAEIIPISPATPKIDSAEVVASRGCDGSIATKAVMRAVTEQPVALIFCNIGKQLLKVRNLL</sequence>
<dbReference type="AlphaFoldDB" id="A0AAV3NVX7"/>
<gene>
    <name evidence="1" type="ORF">LIER_35753</name>
</gene>